<dbReference type="InterPro" id="IPR029045">
    <property type="entry name" value="ClpP/crotonase-like_dom_sf"/>
</dbReference>
<accession>A0A2W2BPM5</accession>
<reference evidence="1 2" key="1">
    <citation type="submission" date="2018-01" db="EMBL/GenBank/DDBJ databases">
        <title>Draft genome sequence of Jiangella sp. GTF31.</title>
        <authorList>
            <person name="Sahin N."/>
            <person name="Ay H."/>
            <person name="Saygin H."/>
        </authorList>
    </citation>
    <scope>NUCLEOTIDE SEQUENCE [LARGE SCALE GENOMIC DNA]</scope>
    <source>
        <strain evidence="1 2">GTF31</strain>
    </source>
</reference>
<gene>
    <name evidence="1" type="ORF">C1I92_17410</name>
</gene>
<evidence type="ECO:0000313" key="2">
    <source>
        <dbReference type="Proteomes" id="UP000248764"/>
    </source>
</evidence>
<evidence type="ECO:0008006" key="3">
    <source>
        <dbReference type="Google" id="ProtNLM"/>
    </source>
</evidence>
<comment type="caution">
    <text evidence="1">The sequence shown here is derived from an EMBL/GenBank/DDBJ whole genome shotgun (WGS) entry which is preliminary data.</text>
</comment>
<protein>
    <recommendedName>
        <fullName evidence="3">Tail specific protease domain-containing protein</fullName>
    </recommendedName>
</protein>
<dbReference type="Gene3D" id="3.90.226.10">
    <property type="entry name" value="2-enoyl-CoA Hydratase, Chain A, domain 1"/>
    <property type="match status" value="1"/>
</dbReference>
<keyword evidence="2" id="KW-1185">Reference proteome</keyword>
<dbReference type="AlphaFoldDB" id="A0A2W2BPM5"/>
<dbReference type="Proteomes" id="UP000248764">
    <property type="component" value="Unassembled WGS sequence"/>
</dbReference>
<dbReference type="SUPFAM" id="SSF52096">
    <property type="entry name" value="ClpP/crotonase"/>
    <property type="match status" value="1"/>
</dbReference>
<name>A0A2W2BPM5_9ACTN</name>
<sequence>MERRLGGRRRPGDLLVDVGGAPVDAARLLATTGAEARTLARFAGRRALTVPGATAAHVTVRRGSGGDLAWLDGVEAAPVSWSRLPSGTGYLRTRAWSDPDALDAALAELGASDRLIVDVRGNSGGGSGRPRTVALQRGVVLSVSTALTYEPDGRCVEGAGLAVGRVLPPDLLATGAAVGAADTGW</sequence>
<dbReference type="EMBL" id="POTW01000041">
    <property type="protein sequence ID" value="PZF82294.1"/>
    <property type="molecule type" value="Genomic_DNA"/>
</dbReference>
<evidence type="ECO:0000313" key="1">
    <source>
        <dbReference type="EMBL" id="PZF82294.1"/>
    </source>
</evidence>
<proteinExistence type="predicted"/>
<organism evidence="1 2">
    <name type="scientific">Jiangella anatolica</name>
    <dbReference type="NCBI Taxonomy" id="2670374"/>
    <lineage>
        <taxon>Bacteria</taxon>
        <taxon>Bacillati</taxon>
        <taxon>Actinomycetota</taxon>
        <taxon>Actinomycetes</taxon>
        <taxon>Jiangellales</taxon>
        <taxon>Jiangellaceae</taxon>
        <taxon>Jiangella</taxon>
    </lineage>
</organism>